<evidence type="ECO:0000259" key="3">
    <source>
        <dbReference type="PROSITE" id="PS51186"/>
    </source>
</evidence>
<dbReference type="Gene3D" id="3.40.630.30">
    <property type="match status" value="1"/>
</dbReference>
<evidence type="ECO:0000256" key="1">
    <source>
        <dbReference type="ARBA" id="ARBA00022679"/>
    </source>
</evidence>
<accession>A0ABZ1MYQ5</accession>
<dbReference type="PROSITE" id="PS51186">
    <property type="entry name" value="GNAT"/>
    <property type="match status" value="1"/>
</dbReference>
<evidence type="ECO:0000256" key="2">
    <source>
        <dbReference type="ARBA" id="ARBA00023315"/>
    </source>
</evidence>
<dbReference type="Pfam" id="PF00583">
    <property type="entry name" value="Acetyltransf_1"/>
    <property type="match status" value="1"/>
</dbReference>
<protein>
    <submittedName>
        <fullName evidence="4">GNAT family N-acetyltransferase</fullName>
    </submittedName>
</protein>
<dbReference type="InterPro" id="IPR016181">
    <property type="entry name" value="Acyl_CoA_acyltransferase"/>
</dbReference>
<name>A0ABZ1MYQ5_STREF</name>
<dbReference type="PANTHER" id="PTHR43420">
    <property type="entry name" value="ACETYLTRANSFERASE"/>
    <property type="match status" value="1"/>
</dbReference>
<dbReference type="RefSeq" id="WP_405509222.1">
    <property type="nucleotide sequence ID" value="NZ_CP108341.1"/>
</dbReference>
<dbReference type="InterPro" id="IPR050680">
    <property type="entry name" value="YpeA/RimI_acetyltransf"/>
</dbReference>
<dbReference type="Proteomes" id="UP001621512">
    <property type="component" value="Chromosome"/>
</dbReference>
<proteinExistence type="predicted"/>
<sequence length="146" mass="16462">MRGVTEPDLPELLRVDREVFPDDPYPYFVLRAHMEVHGDSILVLDDGQRLHGYALFLTVSDGCIGWILSLGVAPERRGAGLGRRLLLEVLRHLRERRVHEARTTVEPTNAAAITLYQSLGFSSEGTVRRDYLEPGQDRVIMKLVLG</sequence>
<keyword evidence="5" id="KW-1185">Reference proteome</keyword>
<keyword evidence="2" id="KW-0012">Acyltransferase</keyword>
<gene>
    <name evidence="4" type="ORF">OHU35_13970</name>
</gene>
<keyword evidence="1" id="KW-0808">Transferase</keyword>
<dbReference type="EMBL" id="CP108341">
    <property type="protein sequence ID" value="WTW32303.1"/>
    <property type="molecule type" value="Genomic_DNA"/>
</dbReference>
<reference evidence="4 5" key="1">
    <citation type="submission" date="2022-10" db="EMBL/GenBank/DDBJ databases">
        <title>The complete genomes of actinobacterial strains from the NBC collection.</title>
        <authorList>
            <person name="Joergensen T.S."/>
            <person name="Alvarez Arevalo M."/>
            <person name="Sterndorff E.B."/>
            <person name="Faurdal D."/>
            <person name="Vuksanovic O."/>
            <person name="Mourched A.-S."/>
            <person name="Charusanti P."/>
            <person name="Shaw S."/>
            <person name="Blin K."/>
            <person name="Weber T."/>
        </authorList>
    </citation>
    <scope>NUCLEOTIDE SEQUENCE [LARGE SCALE GENOMIC DNA]</scope>
    <source>
        <strain evidence="4 5">NBC_00017</strain>
    </source>
</reference>
<evidence type="ECO:0000313" key="5">
    <source>
        <dbReference type="Proteomes" id="UP001621512"/>
    </source>
</evidence>
<dbReference type="CDD" id="cd04301">
    <property type="entry name" value="NAT_SF"/>
    <property type="match status" value="1"/>
</dbReference>
<organism evidence="4 5">
    <name type="scientific">Streptomyces purpurascens</name>
    <dbReference type="NCBI Taxonomy" id="1924"/>
    <lineage>
        <taxon>Bacteria</taxon>
        <taxon>Bacillati</taxon>
        <taxon>Actinomycetota</taxon>
        <taxon>Actinomycetes</taxon>
        <taxon>Kitasatosporales</taxon>
        <taxon>Streptomycetaceae</taxon>
        <taxon>Streptomyces</taxon>
    </lineage>
</organism>
<dbReference type="SUPFAM" id="SSF55729">
    <property type="entry name" value="Acyl-CoA N-acyltransferases (Nat)"/>
    <property type="match status" value="1"/>
</dbReference>
<feature type="domain" description="N-acetyltransferase" evidence="3">
    <location>
        <begin position="1"/>
        <end position="146"/>
    </location>
</feature>
<dbReference type="InterPro" id="IPR000182">
    <property type="entry name" value="GNAT_dom"/>
</dbReference>
<evidence type="ECO:0000313" key="4">
    <source>
        <dbReference type="EMBL" id="WTW32303.1"/>
    </source>
</evidence>